<proteinExistence type="predicted"/>
<sequence>MDSSLSKVNRIPLVCIKCFKSCVQLPLHLSRVCMKGSTPEEIRKVVKEVRSSMIDHLEKRRIYNSENLKLFPVTSEEEMDTEHQREEEEEEGDDKESGLYEPPSGKLWQTSIPKKSSTSSNSWKM</sequence>
<dbReference type="Proteomes" id="UP001066276">
    <property type="component" value="Chromosome 1_2"/>
</dbReference>
<comment type="caution">
    <text evidence="2">The sequence shown here is derived from an EMBL/GenBank/DDBJ whole genome shotgun (WGS) entry which is preliminary data.</text>
</comment>
<organism evidence="2 3">
    <name type="scientific">Pleurodeles waltl</name>
    <name type="common">Iberian ribbed newt</name>
    <dbReference type="NCBI Taxonomy" id="8319"/>
    <lineage>
        <taxon>Eukaryota</taxon>
        <taxon>Metazoa</taxon>
        <taxon>Chordata</taxon>
        <taxon>Craniata</taxon>
        <taxon>Vertebrata</taxon>
        <taxon>Euteleostomi</taxon>
        <taxon>Amphibia</taxon>
        <taxon>Batrachia</taxon>
        <taxon>Caudata</taxon>
        <taxon>Salamandroidea</taxon>
        <taxon>Salamandridae</taxon>
        <taxon>Pleurodelinae</taxon>
        <taxon>Pleurodeles</taxon>
    </lineage>
</organism>
<protein>
    <submittedName>
        <fullName evidence="2">Uncharacterized protein</fullName>
    </submittedName>
</protein>
<reference evidence="2" key="1">
    <citation type="journal article" date="2022" name="bioRxiv">
        <title>Sequencing and chromosome-scale assembly of the giantPleurodeles waltlgenome.</title>
        <authorList>
            <person name="Brown T."/>
            <person name="Elewa A."/>
            <person name="Iarovenko S."/>
            <person name="Subramanian E."/>
            <person name="Araus A.J."/>
            <person name="Petzold A."/>
            <person name="Susuki M."/>
            <person name="Suzuki K.-i.T."/>
            <person name="Hayashi T."/>
            <person name="Toyoda A."/>
            <person name="Oliveira C."/>
            <person name="Osipova E."/>
            <person name="Leigh N.D."/>
            <person name="Simon A."/>
            <person name="Yun M.H."/>
        </authorList>
    </citation>
    <scope>NUCLEOTIDE SEQUENCE</scope>
    <source>
        <strain evidence="2">20211129_DDA</strain>
        <tissue evidence="2">Liver</tissue>
    </source>
</reference>
<keyword evidence="3" id="KW-1185">Reference proteome</keyword>
<dbReference type="EMBL" id="JANPWB010000002">
    <property type="protein sequence ID" value="KAJ1208685.1"/>
    <property type="molecule type" value="Genomic_DNA"/>
</dbReference>
<feature type="compositionally biased region" description="Low complexity" evidence="1">
    <location>
        <begin position="111"/>
        <end position="125"/>
    </location>
</feature>
<feature type="region of interest" description="Disordered" evidence="1">
    <location>
        <begin position="71"/>
        <end position="125"/>
    </location>
</feature>
<gene>
    <name evidence="2" type="ORF">NDU88_004068</name>
</gene>
<evidence type="ECO:0000313" key="2">
    <source>
        <dbReference type="EMBL" id="KAJ1208685.1"/>
    </source>
</evidence>
<name>A0AAV7W3Y1_PLEWA</name>
<evidence type="ECO:0000256" key="1">
    <source>
        <dbReference type="SAM" id="MobiDB-lite"/>
    </source>
</evidence>
<dbReference type="AlphaFoldDB" id="A0AAV7W3Y1"/>
<evidence type="ECO:0000313" key="3">
    <source>
        <dbReference type="Proteomes" id="UP001066276"/>
    </source>
</evidence>
<accession>A0AAV7W3Y1</accession>